<evidence type="ECO:0000313" key="5">
    <source>
        <dbReference type="Proteomes" id="UP000184203"/>
    </source>
</evidence>
<gene>
    <name evidence="3" type="ORF">SAMN05444342_4248</name>
    <name evidence="2" type="ORF">ZOD2009_09830</name>
</gene>
<name>E7QSV8_HALPU</name>
<dbReference type="InterPro" id="IPR006640">
    <property type="entry name" value="SprT-like_domain"/>
</dbReference>
<dbReference type="AlphaFoldDB" id="E7QSV8"/>
<evidence type="ECO:0000313" key="4">
    <source>
        <dbReference type="Proteomes" id="UP000003751"/>
    </source>
</evidence>
<dbReference type="Proteomes" id="UP000184203">
    <property type="component" value="Unassembled WGS sequence"/>
</dbReference>
<dbReference type="EMBL" id="FRAN01000009">
    <property type="protein sequence ID" value="SHL61089.1"/>
    <property type="molecule type" value="Genomic_DNA"/>
</dbReference>
<accession>E7QSV8</accession>
<dbReference type="GO" id="GO:0008237">
    <property type="term" value="F:metallopeptidase activity"/>
    <property type="evidence" value="ECO:0007669"/>
    <property type="project" value="UniProtKB-KW"/>
</dbReference>
<dbReference type="Proteomes" id="UP000003751">
    <property type="component" value="Unassembled WGS sequence"/>
</dbReference>
<dbReference type="GO" id="GO:0006950">
    <property type="term" value="P:response to stress"/>
    <property type="evidence" value="ECO:0007669"/>
    <property type="project" value="UniProtKB-ARBA"/>
</dbReference>
<sequence>MSRQTTLSDGAQRTLTECANAAERADTLTTERDLLDRAQQHAVDVATEYFPDLPVEAIEWEVSHRRQRSAGATKYDPATDEITISLAWDAFEQHGWEQFSSTVRHELIHAWQYHEFGEADHGRTFTRWTDALDTSQYCERFTSPNWWVICEDCDGRLARYRRSKIVKQPENYSCGNCGGSLRVEEATE</sequence>
<dbReference type="Pfam" id="PF10263">
    <property type="entry name" value="SprT-like"/>
    <property type="match status" value="1"/>
</dbReference>
<evidence type="ECO:0000313" key="3">
    <source>
        <dbReference type="EMBL" id="SHL61089.1"/>
    </source>
</evidence>
<reference evidence="3" key="3">
    <citation type="submission" date="2016-11" db="EMBL/GenBank/DDBJ databases">
        <authorList>
            <person name="Jaros S."/>
            <person name="Januszkiewicz K."/>
            <person name="Wedrychowicz H."/>
        </authorList>
    </citation>
    <scope>NUCLEOTIDE SEQUENCE [LARGE SCALE GENOMIC DNA]</scope>
    <source>
        <strain evidence="3">DX253</strain>
    </source>
</reference>
<keyword evidence="3" id="KW-0378">Hydrolase</keyword>
<dbReference type="PATRIC" id="fig|797209.4.peg.1934"/>
<dbReference type="RefSeq" id="WP_007979290.1">
    <property type="nucleotide sequence ID" value="NZ_AEMG01000008.1"/>
</dbReference>
<dbReference type="EMBL" id="AEMG01000008">
    <property type="protein sequence ID" value="EFW92347.1"/>
    <property type="molecule type" value="Genomic_DNA"/>
</dbReference>
<protein>
    <submittedName>
        <fullName evidence="3">Predicted Zn-dependent metalloprotease, SprT family</fullName>
    </submittedName>
</protein>
<keyword evidence="5" id="KW-1185">Reference proteome</keyword>
<keyword evidence="3" id="KW-0482">Metalloprotease</keyword>
<dbReference type="STRING" id="797209.GCA_000376445_04343"/>
<reference evidence="5" key="2">
    <citation type="submission" date="2016-11" db="EMBL/GenBank/DDBJ databases">
        <authorList>
            <person name="Varghese N."/>
            <person name="Submissions S."/>
        </authorList>
    </citation>
    <scope>NUCLEOTIDE SEQUENCE [LARGE SCALE GENOMIC DNA]</scope>
    <source>
        <strain evidence="5">DX253</strain>
    </source>
</reference>
<organism evidence="2 4">
    <name type="scientific">Haladaptatus paucihalophilus DX253</name>
    <dbReference type="NCBI Taxonomy" id="797209"/>
    <lineage>
        <taxon>Archaea</taxon>
        <taxon>Methanobacteriati</taxon>
        <taxon>Methanobacteriota</taxon>
        <taxon>Stenosarchaea group</taxon>
        <taxon>Halobacteria</taxon>
        <taxon>Halobacteriales</taxon>
        <taxon>Haladaptataceae</taxon>
        <taxon>Haladaptatus</taxon>
    </lineage>
</organism>
<reference evidence="2 4" key="1">
    <citation type="journal article" date="2014" name="ISME J.">
        <title>Trehalose/2-sulfotrehalose biosynthesis and glycine-betaine uptake are widely spread mechanisms for osmoadaptation in the Halobacteriales.</title>
        <authorList>
            <person name="Youssef N.H."/>
            <person name="Savage-Ashlock K.N."/>
            <person name="McCully A.L."/>
            <person name="Luedtke B."/>
            <person name="Shaw E.I."/>
            <person name="Hoff W.D."/>
            <person name="Elshahed M.S."/>
        </authorList>
    </citation>
    <scope>NUCLEOTIDE SEQUENCE [LARGE SCALE GENOMIC DNA]</scope>
    <source>
        <strain evidence="2 4">DX253</strain>
    </source>
</reference>
<dbReference type="GO" id="GO:0006508">
    <property type="term" value="P:proteolysis"/>
    <property type="evidence" value="ECO:0007669"/>
    <property type="project" value="UniProtKB-KW"/>
</dbReference>
<feature type="domain" description="SprT-like" evidence="1">
    <location>
        <begin position="36"/>
        <end position="184"/>
    </location>
</feature>
<dbReference type="OrthoDB" id="350006at2157"/>
<evidence type="ECO:0000313" key="2">
    <source>
        <dbReference type="EMBL" id="EFW92347.1"/>
    </source>
</evidence>
<keyword evidence="3" id="KW-0645">Protease</keyword>
<dbReference type="eggNOG" id="arCOG08163">
    <property type="taxonomic scope" value="Archaea"/>
</dbReference>
<evidence type="ECO:0000259" key="1">
    <source>
        <dbReference type="SMART" id="SM00731"/>
    </source>
</evidence>
<dbReference type="SMART" id="SM00731">
    <property type="entry name" value="SprT"/>
    <property type="match status" value="1"/>
</dbReference>
<proteinExistence type="predicted"/>